<sequence length="23" mass="2804">MSVDYEFIWIKVMKSIKIIKNFA</sequence>
<protein>
    <submittedName>
        <fullName evidence="1">Uncharacterized protein</fullName>
    </submittedName>
</protein>
<name>A0A382JV72_9ZZZZ</name>
<accession>A0A382JV72</accession>
<evidence type="ECO:0000313" key="1">
    <source>
        <dbReference type="EMBL" id="SVC15768.1"/>
    </source>
</evidence>
<reference evidence="1" key="1">
    <citation type="submission" date="2018-05" db="EMBL/GenBank/DDBJ databases">
        <authorList>
            <person name="Lanie J.A."/>
            <person name="Ng W.-L."/>
            <person name="Kazmierczak K.M."/>
            <person name="Andrzejewski T.M."/>
            <person name="Davidsen T.M."/>
            <person name="Wayne K.J."/>
            <person name="Tettelin H."/>
            <person name="Glass J.I."/>
            <person name="Rusch D."/>
            <person name="Podicherti R."/>
            <person name="Tsui H.-C.T."/>
            <person name="Winkler M.E."/>
        </authorList>
    </citation>
    <scope>NUCLEOTIDE SEQUENCE</scope>
</reference>
<organism evidence="1">
    <name type="scientific">marine metagenome</name>
    <dbReference type="NCBI Taxonomy" id="408172"/>
    <lineage>
        <taxon>unclassified sequences</taxon>
        <taxon>metagenomes</taxon>
        <taxon>ecological metagenomes</taxon>
    </lineage>
</organism>
<dbReference type="AlphaFoldDB" id="A0A382JV72"/>
<gene>
    <name evidence="1" type="ORF">METZ01_LOCUS268622</name>
</gene>
<dbReference type="EMBL" id="UINC01076518">
    <property type="protein sequence ID" value="SVC15768.1"/>
    <property type="molecule type" value="Genomic_DNA"/>
</dbReference>
<proteinExistence type="predicted"/>